<dbReference type="InterPro" id="IPR001242">
    <property type="entry name" value="Condensation_dom"/>
</dbReference>
<dbReference type="GO" id="GO:0043041">
    <property type="term" value="P:amino acid activation for nonribosomal peptide biosynthetic process"/>
    <property type="evidence" value="ECO:0007669"/>
    <property type="project" value="TreeGrafter"/>
</dbReference>
<dbReference type="Gene3D" id="1.10.1200.10">
    <property type="entry name" value="ACP-like"/>
    <property type="match status" value="1"/>
</dbReference>
<dbReference type="EMBL" id="BJOU01000002">
    <property type="protein sequence ID" value="GED98564.1"/>
    <property type="molecule type" value="Genomic_DNA"/>
</dbReference>
<gene>
    <name evidence="6" type="ORF">nbrc107697_26030</name>
</gene>
<dbReference type="InterPro" id="IPR013120">
    <property type="entry name" value="FAR_NAD-bd"/>
</dbReference>
<dbReference type="SUPFAM" id="SSF47336">
    <property type="entry name" value="ACP-like"/>
    <property type="match status" value="1"/>
</dbReference>
<dbReference type="PANTHER" id="PTHR45527:SF1">
    <property type="entry name" value="FATTY ACID SYNTHASE"/>
    <property type="match status" value="1"/>
</dbReference>
<proteinExistence type="predicted"/>
<dbReference type="SUPFAM" id="SSF51735">
    <property type="entry name" value="NAD(P)-binding Rossmann-fold domains"/>
    <property type="match status" value="1"/>
</dbReference>
<dbReference type="PROSITE" id="PS50075">
    <property type="entry name" value="CARRIER"/>
    <property type="match status" value="1"/>
</dbReference>
<dbReference type="SUPFAM" id="SSF56801">
    <property type="entry name" value="Acetyl-CoA synthetase-like"/>
    <property type="match status" value="1"/>
</dbReference>
<dbReference type="InterPro" id="IPR036736">
    <property type="entry name" value="ACP-like_sf"/>
</dbReference>
<keyword evidence="3" id="KW-0597">Phosphoprotein</keyword>
<dbReference type="UniPathway" id="UPA00011"/>
<dbReference type="InterPro" id="IPR036291">
    <property type="entry name" value="NAD(P)-bd_dom_sf"/>
</dbReference>
<organism evidence="6 7">
    <name type="scientific">Gordonia crocea</name>
    <dbReference type="NCBI Taxonomy" id="589162"/>
    <lineage>
        <taxon>Bacteria</taxon>
        <taxon>Bacillati</taxon>
        <taxon>Actinomycetota</taxon>
        <taxon>Actinomycetes</taxon>
        <taxon>Mycobacteriales</taxon>
        <taxon>Gordoniaceae</taxon>
        <taxon>Gordonia</taxon>
    </lineage>
</organism>
<dbReference type="Pfam" id="PF00501">
    <property type="entry name" value="AMP-binding"/>
    <property type="match status" value="1"/>
</dbReference>
<dbReference type="SMART" id="SM00823">
    <property type="entry name" value="PKS_PP"/>
    <property type="match status" value="1"/>
</dbReference>
<comment type="caution">
    <text evidence="6">The sequence shown here is derived from an EMBL/GenBank/DDBJ whole genome shotgun (WGS) entry which is preliminary data.</text>
</comment>
<dbReference type="Gene3D" id="3.40.50.12780">
    <property type="entry name" value="N-terminal domain of ligase-like"/>
    <property type="match status" value="1"/>
</dbReference>
<evidence type="ECO:0000313" key="6">
    <source>
        <dbReference type="EMBL" id="GED98564.1"/>
    </source>
</evidence>
<evidence type="ECO:0000256" key="4">
    <source>
        <dbReference type="ARBA" id="ARBA00022598"/>
    </source>
</evidence>
<keyword evidence="7" id="KW-1185">Reference proteome</keyword>
<evidence type="ECO:0000256" key="1">
    <source>
        <dbReference type="ARBA" id="ARBA00001957"/>
    </source>
</evidence>
<dbReference type="Proteomes" id="UP000444980">
    <property type="component" value="Unassembled WGS sequence"/>
</dbReference>
<feature type="domain" description="Carrier" evidence="5">
    <location>
        <begin position="917"/>
        <end position="991"/>
    </location>
</feature>
<dbReference type="SUPFAM" id="SSF52777">
    <property type="entry name" value="CoA-dependent acyltransferases"/>
    <property type="match status" value="2"/>
</dbReference>
<dbReference type="Pfam" id="PF00550">
    <property type="entry name" value="PP-binding"/>
    <property type="match status" value="1"/>
</dbReference>
<dbReference type="InterPro" id="IPR009081">
    <property type="entry name" value="PP-bd_ACP"/>
</dbReference>
<dbReference type="InterPro" id="IPR023213">
    <property type="entry name" value="CAT-like_dom_sf"/>
</dbReference>
<evidence type="ECO:0000256" key="2">
    <source>
        <dbReference type="ARBA" id="ARBA00022450"/>
    </source>
</evidence>
<dbReference type="Gene3D" id="3.30.559.10">
    <property type="entry name" value="Chloramphenicol acetyltransferase-like domain"/>
    <property type="match status" value="1"/>
</dbReference>
<dbReference type="Pfam" id="PF07993">
    <property type="entry name" value="NAD_binding_4"/>
    <property type="match status" value="1"/>
</dbReference>
<dbReference type="GO" id="GO:0005829">
    <property type="term" value="C:cytosol"/>
    <property type="evidence" value="ECO:0007669"/>
    <property type="project" value="TreeGrafter"/>
</dbReference>
<keyword evidence="4" id="KW-0436">Ligase</keyword>
<evidence type="ECO:0000313" key="7">
    <source>
        <dbReference type="Proteomes" id="UP000444980"/>
    </source>
</evidence>
<dbReference type="Gene3D" id="3.30.300.30">
    <property type="match status" value="1"/>
</dbReference>
<dbReference type="GO" id="GO:0044550">
    <property type="term" value="P:secondary metabolite biosynthetic process"/>
    <property type="evidence" value="ECO:0007669"/>
    <property type="project" value="TreeGrafter"/>
</dbReference>
<protein>
    <recommendedName>
        <fullName evidence="5">Carrier domain-containing protein</fullName>
    </recommendedName>
</protein>
<accession>A0A7I9UZE9</accession>
<dbReference type="Gene3D" id="3.30.559.30">
    <property type="entry name" value="Nonribosomal peptide synthetase, condensation domain"/>
    <property type="match status" value="1"/>
</dbReference>
<name>A0A7I9UZE9_9ACTN</name>
<sequence length="1361" mass="142465">MTDDLELTAAQAGVVDAMTIWPGHPMHVLAEYVELRGPVDPERLTAAITEMITVVPATRVQLTRVDGVVRQRIRPPDDVAVDVVDLRAEPDSARCAGALISRDAQTPVDPFAGVTDRHVILLLDEEVTWWYHRAHHVALDGYGFGLCFAEVADRYQTPGSGFTADEAMRAYRDLTRREREYHRSEQAATDQQYWQRLVADTPASALAAATLPTAGVSTEPGVGRGHDKIRRRSAIQGANRFGGTLPLVEAIVAAVALVVSRNARRETVILGIPMMNRLGSQAARVPSMLVNVAPIPVRVDPAATVAEVVRAIGRDIARSRRHARYRHEWLRRELGRVGGGRALFGPVVNVMAFDYDFGIAGVSARATNVAAGPVEDLALQVYLRNDRVELCLDANPDRHREREVDGYLAVITATLEAMLAAPDALVSEIARDYRELSAPVDAPAPDLSTTLARWLRADPDAPALRTGGAVVTRGELDRIVDHRAVAMSAAGVRAGAVALVPTDPYRDLVNVLAVHRLGGGHVALSPAWGMDEDSLDRLGVCAVVTGQDCRIRVPGSATHPLPAGGYAVTTSGSTGRPKMVRVGPEALAAFVADIVPAYGWGPDDTVAWLAPLHTDTSIEEIFGALGAGATLAIPAGYGPFAPADLVDLVIDLGVTVLDLPTSVFNELVLHCQGHGLPVGLKQVVIGGEVASAAHLETWRAAGGPPVWNSYGPSEATVVSSCGPVEVTASGAVALGEFLPHTGALLRVDAAVPGHYWSASRAVGELLLYGPPLANGYDGQPETSFVTIVGDDGNQTRAFATADLVAVSHDAKTVEFLTRCDGVAKVGGRRVDLAAVEEVLAAQPGVRVAAVSPTAHGAIQAFIVADESAATAPTAAVLRQSCRRSSPHLPALGPIHFVAALPHRALAVQAASAIGSSAPEKATGELVRAVVTEVLGHRPGDTENIFDAGATSMQAVILASLLGQRTGQSVRADDVLTGATIVAIAQRLTESKARPLAKSMTADLRRGESALKSCAAPRSSHQPAVVLATGTTGFVGMQILRALLAEEGVGVVAPVRATDNDHAVERLIRAAGEALAPAIGSAITQGRLRVVATPASQESSAVVDQVGADLTHIVHSAARVDAFLPYDGLRGDNVEPTVGLLQTAMAAGLRFLYVSTATAAGPDGGLAEPTTIPTGYAQTKCVGEHLVAVAAARGLDAVVVRLGRVLADPTARPRDDFLCRVAAAAAAVRAIPDVALREPMCFAGDAGQLIAEIAVQDPPGDRGQVGIIDVRGGEPVGVADVLSGLVPHARRVELSTWRGLVSEVGELNEIDRAAALRWCDLLLGGFADRGWQTRYARSVAIVDTDGAIAALSTDRSVGVGNG</sequence>
<dbReference type="Pfam" id="PF00668">
    <property type="entry name" value="Condensation"/>
    <property type="match status" value="1"/>
</dbReference>
<dbReference type="PANTHER" id="PTHR45527">
    <property type="entry name" value="NONRIBOSOMAL PEPTIDE SYNTHETASE"/>
    <property type="match status" value="1"/>
</dbReference>
<dbReference type="GO" id="GO:0016874">
    <property type="term" value="F:ligase activity"/>
    <property type="evidence" value="ECO:0007669"/>
    <property type="project" value="UniProtKB-KW"/>
</dbReference>
<dbReference type="RefSeq" id="WP_161927966.1">
    <property type="nucleotide sequence ID" value="NZ_BJOU01000002.1"/>
</dbReference>
<dbReference type="InterPro" id="IPR020806">
    <property type="entry name" value="PKS_PP-bd"/>
</dbReference>
<dbReference type="OrthoDB" id="2472181at2"/>
<dbReference type="Gene3D" id="3.40.50.720">
    <property type="entry name" value="NAD(P)-binding Rossmann-like Domain"/>
    <property type="match status" value="1"/>
</dbReference>
<dbReference type="InterPro" id="IPR045851">
    <property type="entry name" value="AMP-bd_C_sf"/>
</dbReference>
<keyword evidence="2" id="KW-0596">Phosphopantetheine</keyword>
<evidence type="ECO:0000259" key="5">
    <source>
        <dbReference type="PROSITE" id="PS50075"/>
    </source>
</evidence>
<dbReference type="GO" id="GO:0031177">
    <property type="term" value="F:phosphopantetheine binding"/>
    <property type="evidence" value="ECO:0007669"/>
    <property type="project" value="InterPro"/>
</dbReference>
<dbReference type="GO" id="GO:0008610">
    <property type="term" value="P:lipid biosynthetic process"/>
    <property type="evidence" value="ECO:0007669"/>
    <property type="project" value="UniProtKB-ARBA"/>
</dbReference>
<evidence type="ECO:0000256" key="3">
    <source>
        <dbReference type="ARBA" id="ARBA00022553"/>
    </source>
</evidence>
<dbReference type="InterPro" id="IPR000873">
    <property type="entry name" value="AMP-dep_synth/lig_dom"/>
</dbReference>
<dbReference type="InterPro" id="IPR042099">
    <property type="entry name" value="ANL_N_sf"/>
</dbReference>
<reference evidence="7" key="1">
    <citation type="submission" date="2019-06" db="EMBL/GenBank/DDBJ databases">
        <title>Gordonia isolated from sludge of a wastewater treatment plant.</title>
        <authorList>
            <person name="Tamura T."/>
            <person name="Aoyama K."/>
            <person name="Kang Y."/>
            <person name="Saito S."/>
            <person name="Akiyama N."/>
            <person name="Yazawa K."/>
            <person name="Gonoi T."/>
            <person name="Mikami Y."/>
        </authorList>
    </citation>
    <scope>NUCLEOTIDE SEQUENCE [LARGE SCALE GENOMIC DNA]</scope>
    <source>
        <strain evidence="7">NBRC 107697</strain>
    </source>
</reference>
<comment type="cofactor">
    <cofactor evidence="1">
        <name>pantetheine 4'-phosphate</name>
        <dbReference type="ChEBI" id="CHEBI:47942"/>
    </cofactor>
</comment>